<evidence type="ECO:0000313" key="2">
    <source>
        <dbReference type="EMBL" id="PPK71273.1"/>
    </source>
</evidence>
<gene>
    <name evidence="2" type="ORF">CLV40_101462</name>
</gene>
<dbReference type="PANTHER" id="PTHR36151">
    <property type="entry name" value="BLR2777 PROTEIN"/>
    <property type="match status" value="1"/>
</dbReference>
<feature type="domain" description="ER-bound oxygenase mpaB/mpaB'/Rubber oxygenase catalytic" evidence="1">
    <location>
        <begin position="46"/>
        <end position="274"/>
    </location>
</feature>
<dbReference type="GO" id="GO:0016491">
    <property type="term" value="F:oxidoreductase activity"/>
    <property type="evidence" value="ECO:0007669"/>
    <property type="project" value="InterPro"/>
</dbReference>
<dbReference type="PANTHER" id="PTHR36151:SF3">
    <property type="entry name" value="ER-BOUND OXYGENASE MPAB_MPAB'_RUBBER OXYGENASE CATALYTIC DOMAIN-CONTAINING PROTEIN"/>
    <property type="match status" value="1"/>
</dbReference>
<evidence type="ECO:0000259" key="1">
    <source>
        <dbReference type="Pfam" id="PF09995"/>
    </source>
</evidence>
<organism evidence="2 3">
    <name type="scientific">Actinokineospora auranticolor</name>
    <dbReference type="NCBI Taxonomy" id="155976"/>
    <lineage>
        <taxon>Bacteria</taxon>
        <taxon>Bacillati</taxon>
        <taxon>Actinomycetota</taxon>
        <taxon>Actinomycetes</taxon>
        <taxon>Pseudonocardiales</taxon>
        <taxon>Pseudonocardiaceae</taxon>
        <taxon>Actinokineospora</taxon>
    </lineage>
</organism>
<accession>A0A2S6H1D1</accession>
<dbReference type="RefSeq" id="WP_104476354.1">
    <property type="nucleotide sequence ID" value="NZ_CP154825.1"/>
</dbReference>
<dbReference type="InterPro" id="IPR018713">
    <property type="entry name" value="MPAB/Lcp_cat_dom"/>
</dbReference>
<dbReference type="Pfam" id="PF09995">
    <property type="entry name" value="MPAB_Lcp_cat"/>
    <property type="match status" value="1"/>
</dbReference>
<dbReference type="EMBL" id="PTIX01000001">
    <property type="protein sequence ID" value="PPK71273.1"/>
    <property type="molecule type" value="Genomic_DNA"/>
</dbReference>
<evidence type="ECO:0000313" key="3">
    <source>
        <dbReference type="Proteomes" id="UP000239203"/>
    </source>
</evidence>
<comment type="caution">
    <text evidence="2">The sequence shown here is derived from an EMBL/GenBank/DDBJ whole genome shotgun (WGS) entry which is preliminary data.</text>
</comment>
<proteinExistence type="predicted"/>
<keyword evidence="3" id="KW-1185">Reference proteome</keyword>
<reference evidence="2 3" key="1">
    <citation type="submission" date="2018-02" db="EMBL/GenBank/DDBJ databases">
        <title>Genomic Encyclopedia of Archaeal and Bacterial Type Strains, Phase II (KMG-II): from individual species to whole genera.</title>
        <authorList>
            <person name="Goeker M."/>
        </authorList>
    </citation>
    <scope>NUCLEOTIDE SEQUENCE [LARGE SCALE GENOMIC DNA]</scope>
    <source>
        <strain evidence="2 3">YU 961-1</strain>
    </source>
</reference>
<dbReference type="Proteomes" id="UP000239203">
    <property type="component" value="Unassembled WGS sequence"/>
</dbReference>
<name>A0A2S6H1D1_9PSEU</name>
<dbReference type="OrthoDB" id="108890at2"/>
<dbReference type="AlphaFoldDB" id="A0A2S6H1D1"/>
<protein>
    <submittedName>
        <fullName evidence="2">Uncharacterized protein (DUF2236 family)</fullName>
    </submittedName>
</protein>
<sequence>MDGIRRRIAAQVFERVAGPEGPENRRRIHETPGERWFAEDSPIRVVHGDASMFVGGLRALLLQSLHPVAMAAVAAHSGYRGDPWGRLQRTSTFLATTTYATAEDAQAIVDKVRRIHTKVRGTTDEGVPYVAADPHLLTWVHIAEIDSFLRAHRQFGAHQLDEDGYDGYVADTAKIATALGVPDPPTTQKELADRLAEYRPLLRSTPAARDTAKFLLLTPPVPIPMRVPYAFLGATAVAMLPTWARKELGIPHVPGLSSRVGIFAGHGIVRTIRWFMTAPANG</sequence>